<dbReference type="OrthoDB" id="9946303at2"/>
<comment type="caution">
    <text evidence="1">The sequence shown here is derived from an EMBL/GenBank/DDBJ whole genome shotgun (WGS) entry which is preliminary data.</text>
</comment>
<protein>
    <submittedName>
        <fullName evidence="1">Uncharacterized protein</fullName>
    </submittedName>
</protein>
<dbReference type="EMBL" id="BANB01000692">
    <property type="protein sequence ID" value="GAN78233.1"/>
    <property type="molecule type" value="Genomic_DNA"/>
</dbReference>
<name>A0A0D6PAL2_9PROT</name>
<dbReference type="Proteomes" id="UP000032680">
    <property type="component" value="Unassembled WGS sequence"/>
</dbReference>
<organism evidence="1 2">
    <name type="scientific">Acidisphaera rubrifaciens HS-AP3</name>
    <dbReference type="NCBI Taxonomy" id="1231350"/>
    <lineage>
        <taxon>Bacteria</taxon>
        <taxon>Pseudomonadati</taxon>
        <taxon>Pseudomonadota</taxon>
        <taxon>Alphaproteobacteria</taxon>
        <taxon>Acetobacterales</taxon>
        <taxon>Acetobacteraceae</taxon>
        <taxon>Acidisphaera</taxon>
    </lineage>
</organism>
<evidence type="ECO:0000313" key="2">
    <source>
        <dbReference type="Proteomes" id="UP000032680"/>
    </source>
</evidence>
<proteinExistence type="predicted"/>
<evidence type="ECO:0000313" key="1">
    <source>
        <dbReference type="EMBL" id="GAN78233.1"/>
    </source>
</evidence>
<gene>
    <name evidence="1" type="ORF">Asru_0693_03</name>
</gene>
<sequence length="101" mass="10774">MFNVIVPVILTFTTEARAALGPQLRAAGVAMWREIAASGAGLELSHVQIRFDGIWLAACSWLRGDGKVAIEIGLGDPACGGRVIPAAELRRAGQRLQAHQR</sequence>
<reference evidence="1 2" key="1">
    <citation type="submission" date="2012-11" db="EMBL/GenBank/DDBJ databases">
        <title>Whole genome sequence of Acidisphaera rubrifaciens HS-AP3.</title>
        <authorList>
            <person name="Azuma Y."/>
            <person name="Higashiura N."/>
            <person name="Hirakawa H."/>
            <person name="Matsushita K."/>
        </authorList>
    </citation>
    <scope>NUCLEOTIDE SEQUENCE [LARGE SCALE GENOMIC DNA]</scope>
    <source>
        <strain evidence="1 2">HS-AP3</strain>
    </source>
</reference>
<accession>A0A0D6PAL2</accession>
<keyword evidence="2" id="KW-1185">Reference proteome</keyword>
<dbReference type="RefSeq" id="WP_048862716.1">
    <property type="nucleotide sequence ID" value="NZ_BANB01000692.1"/>
</dbReference>
<dbReference type="AlphaFoldDB" id="A0A0D6PAL2"/>